<dbReference type="Pfam" id="PF01612">
    <property type="entry name" value="DNA_pol_A_exo1"/>
    <property type="match status" value="1"/>
</dbReference>
<gene>
    <name evidence="5" type="ORF">MKW94_011610</name>
</gene>
<name>A0AA41VRB4_PAPNU</name>
<feature type="region of interest" description="Disordered" evidence="3">
    <location>
        <begin position="267"/>
        <end position="324"/>
    </location>
</feature>
<dbReference type="GO" id="GO:0003676">
    <property type="term" value="F:nucleic acid binding"/>
    <property type="evidence" value="ECO:0007669"/>
    <property type="project" value="InterPro"/>
</dbReference>
<dbReference type="SMART" id="SM00474">
    <property type="entry name" value="35EXOc"/>
    <property type="match status" value="1"/>
</dbReference>
<keyword evidence="6" id="KW-1185">Reference proteome</keyword>
<dbReference type="AlphaFoldDB" id="A0AA41VRB4"/>
<feature type="compositionally biased region" description="Low complexity" evidence="3">
    <location>
        <begin position="273"/>
        <end position="283"/>
    </location>
</feature>
<feature type="domain" description="3'-5' exonuclease" evidence="4">
    <location>
        <begin position="82"/>
        <end position="265"/>
    </location>
</feature>
<protein>
    <recommendedName>
        <fullName evidence="4">3'-5' exonuclease domain-containing protein</fullName>
    </recommendedName>
</protein>
<proteinExistence type="predicted"/>
<feature type="compositionally biased region" description="Low complexity" evidence="3">
    <location>
        <begin position="29"/>
        <end position="41"/>
    </location>
</feature>
<feature type="compositionally biased region" description="Basic and acidic residues" evidence="3">
    <location>
        <begin position="285"/>
        <end position="301"/>
    </location>
</feature>
<feature type="compositionally biased region" description="Polar residues" evidence="3">
    <location>
        <begin position="305"/>
        <end position="324"/>
    </location>
</feature>
<dbReference type="PANTHER" id="PTHR13620:SF105">
    <property type="entry name" value="OS01G0737700 PROTEIN"/>
    <property type="match status" value="1"/>
</dbReference>
<evidence type="ECO:0000313" key="5">
    <source>
        <dbReference type="EMBL" id="MCL7046056.1"/>
    </source>
</evidence>
<dbReference type="GO" id="GO:0005737">
    <property type="term" value="C:cytoplasm"/>
    <property type="evidence" value="ECO:0007669"/>
    <property type="project" value="TreeGrafter"/>
</dbReference>
<dbReference type="GO" id="GO:0008408">
    <property type="term" value="F:3'-5' exonuclease activity"/>
    <property type="evidence" value="ECO:0007669"/>
    <property type="project" value="InterPro"/>
</dbReference>
<reference evidence="5" key="1">
    <citation type="submission" date="2022-03" db="EMBL/GenBank/DDBJ databases">
        <title>A functionally conserved STORR gene fusion in Papaver species that diverged 16.8 million years ago.</title>
        <authorList>
            <person name="Catania T."/>
        </authorList>
    </citation>
    <scope>NUCLEOTIDE SEQUENCE</scope>
    <source>
        <strain evidence="5">S-191538</strain>
    </source>
</reference>
<dbReference type="InterPro" id="IPR051132">
    <property type="entry name" value="3-5_Exonuclease_domain"/>
</dbReference>
<dbReference type="PANTHER" id="PTHR13620">
    <property type="entry name" value="3-5 EXONUCLEASE"/>
    <property type="match status" value="1"/>
</dbReference>
<sequence>MAGELLVQEVQNGLDGLSVNGDDKTNWGDMSSDQSSTDGSSVHGGDDKNTYIEVVDKSMSTHHIHNVYFYKEKIETTVAYSAYVVDQWIKVVNNDNRMKLDNVVVGLDVEYNRMRKQGKQNSVAVLQLCVGRCCLIFHISCCDAIPPSLDDFLGNEKFIFVGVGIESDAYNLVVDYELKVARTEELGSMAAYKLTNTFEDCRDSHFHKAGLKQLAKDVLNQELPKERRIQWSDWEDFLSDEQVEYACLDAFVSFKLGVHLMNRANPVHKRENNNNQNNNPQQKKSSKDPSEPKKGEEEKTKQQQVPLKSNGGNKTTGTNSKRTN</sequence>
<dbReference type="Proteomes" id="UP001177140">
    <property type="component" value="Unassembled WGS sequence"/>
</dbReference>
<evidence type="ECO:0000259" key="4">
    <source>
        <dbReference type="SMART" id="SM00474"/>
    </source>
</evidence>
<dbReference type="Gene3D" id="3.30.420.10">
    <property type="entry name" value="Ribonuclease H-like superfamily/Ribonuclease H"/>
    <property type="match status" value="1"/>
</dbReference>
<evidence type="ECO:0000256" key="1">
    <source>
        <dbReference type="ARBA" id="ARBA00022722"/>
    </source>
</evidence>
<keyword evidence="2" id="KW-0378">Hydrolase</keyword>
<accession>A0AA41VRB4</accession>
<dbReference type="EMBL" id="JAJJMA010276816">
    <property type="protein sequence ID" value="MCL7046056.1"/>
    <property type="molecule type" value="Genomic_DNA"/>
</dbReference>
<dbReference type="GO" id="GO:0006139">
    <property type="term" value="P:nucleobase-containing compound metabolic process"/>
    <property type="evidence" value="ECO:0007669"/>
    <property type="project" value="InterPro"/>
</dbReference>
<dbReference type="GO" id="GO:0005634">
    <property type="term" value="C:nucleus"/>
    <property type="evidence" value="ECO:0007669"/>
    <property type="project" value="TreeGrafter"/>
</dbReference>
<evidence type="ECO:0000256" key="3">
    <source>
        <dbReference type="SAM" id="MobiDB-lite"/>
    </source>
</evidence>
<dbReference type="InterPro" id="IPR036397">
    <property type="entry name" value="RNaseH_sf"/>
</dbReference>
<dbReference type="SUPFAM" id="SSF53098">
    <property type="entry name" value="Ribonuclease H-like"/>
    <property type="match status" value="1"/>
</dbReference>
<evidence type="ECO:0000256" key="2">
    <source>
        <dbReference type="ARBA" id="ARBA00022801"/>
    </source>
</evidence>
<dbReference type="CDD" id="cd06141">
    <property type="entry name" value="WRN_exo"/>
    <property type="match status" value="1"/>
</dbReference>
<comment type="caution">
    <text evidence="5">The sequence shown here is derived from an EMBL/GenBank/DDBJ whole genome shotgun (WGS) entry which is preliminary data.</text>
</comment>
<dbReference type="InterPro" id="IPR012337">
    <property type="entry name" value="RNaseH-like_sf"/>
</dbReference>
<evidence type="ECO:0000313" key="6">
    <source>
        <dbReference type="Proteomes" id="UP001177140"/>
    </source>
</evidence>
<feature type="region of interest" description="Disordered" evidence="3">
    <location>
        <begin position="16"/>
        <end position="45"/>
    </location>
</feature>
<organism evidence="5 6">
    <name type="scientific">Papaver nudicaule</name>
    <name type="common">Iceland poppy</name>
    <dbReference type="NCBI Taxonomy" id="74823"/>
    <lineage>
        <taxon>Eukaryota</taxon>
        <taxon>Viridiplantae</taxon>
        <taxon>Streptophyta</taxon>
        <taxon>Embryophyta</taxon>
        <taxon>Tracheophyta</taxon>
        <taxon>Spermatophyta</taxon>
        <taxon>Magnoliopsida</taxon>
        <taxon>Ranunculales</taxon>
        <taxon>Papaveraceae</taxon>
        <taxon>Papaveroideae</taxon>
        <taxon>Papaver</taxon>
    </lineage>
</organism>
<dbReference type="InterPro" id="IPR002562">
    <property type="entry name" value="3'-5'_exonuclease_dom"/>
</dbReference>
<keyword evidence="1" id="KW-0540">Nuclease</keyword>